<dbReference type="GO" id="GO:0005789">
    <property type="term" value="C:endoplasmic reticulum membrane"/>
    <property type="evidence" value="ECO:0007669"/>
    <property type="project" value="UniProtKB-SubCell"/>
</dbReference>
<protein>
    <recommendedName>
        <fullName evidence="11">E3 ubiquitin-protein ligase RMA</fullName>
        <ecNumber evidence="11">2.3.2.27</ecNumber>
    </recommendedName>
    <alternativeName>
        <fullName evidence="11">Protein RING membrane-anchor</fullName>
    </alternativeName>
    <alternativeName>
        <fullName evidence="11">RING-type E3 ubiquitin transferase RMA</fullName>
    </alternativeName>
</protein>
<gene>
    <name evidence="14" type="ORF">B456_002G155900</name>
</gene>
<evidence type="ECO:0000256" key="1">
    <source>
        <dbReference type="ARBA" id="ARBA00000900"/>
    </source>
</evidence>
<dbReference type="OrthoDB" id="6270329at2759"/>
<evidence type="ECO:0000256" key="12">
    <source>
        <dbReference type="SAM" id="MobiDB-lite"/>
    </source>
</evidence>
<evidence type="ECO:0000313" key="14">
    <source>
        <dbReference type="EMBL" id="KJB15025.1"/>
    </source>
</evidence>
<comment type="subcellular location">
    <subcellularLocation>
        <location evidence="2">Endomembrane system</location>
    </subcellularLocation>
    <subcellularLocation>
        <location evidence="11">Endoplasmic reticulum membrane</location>
        <topology evidence="11">Single-pass type IV membrane protein</topology>
    </subcellularLocation>
</comment>
<feature type="region of interest" description="Disordered" evidence="12">
    <location>
        <begin position="1"/>
        <end position="20"/>
    </location>
</feature>
<evidence type="ECO:0000256" key="4">
    <source>
        <dbReference type="ARBA" id="ARBA00022679"/>
    </source>
</evidence>
<evidence type="ECO:0000256" key="9">
    <source>
        <dbReference type="ARBA" id="ARBA00023136"/>
    </source>
</evidence>
<proteinExistence type="predicted"/>
<dbReference type="CDD" id="cd16745">
    <property type="entry name" value="RING-HC_AtRMA-like"/>
    <property type="match status" value="1"/>
</dbReference>
<dbReference type="GO" id="GO:0008270">
    <property type="term" value="F:zinc ion binding"/>
    <property type="evidence" value="ECO:0007669"/>
    <property type="project" value="UniProtKB-KW"/>
</dbReference>
<dbReference type="Gramene" id="KJB15025">
    <property type="protein sequence ID" value="KJB15025"/>
    <property type="gene ID" value="B456_002G155900"/>
</dbReference>
<keyword evidence="11" id="KW-0256">Endoplasmic reticulum</keyword>
<dbReference type="OMA" id="EAYFRRN"/>
<dbReference type="Pfam" id="PF00097">
    <property type="entry name" value="zf-C3HC4"/>
    <property type="match status" value="1"/>
</dbReference>
<dbReference type="UniPathway" id="UPA00143"/>
<keyword evidence="7 11" id="KW-0833">Ubl conjugation pathway</keyword>
<dbReference type="GO" id="GO:0006511">
    <property type="term" value="P:ubiquitin-dependent protein catabolic process"/>
    <property type="evidence" value="ECO:0007669"/>
    <property type="project" value="UniProtKB-UniRule"/>
</dbReference>
<dbReference type="InterPro" id="IPR018957">
    <property type="entry name" value="Znf_C3HC4_RING-type"/>
</dbReference>
<evidence type="ECO:0000256" key="8">
    <source>
        <dbReference type="ARBA" id="ARBA00022833"/>
    </source>
</evidence>
<dbReference type="STRING" id="29730.A0A0D2R6T2"/>
<dbReference type="PROSITE" id="PS50089">
    <property type="entry name" value="ZF_RING_2"/>
    <property type="match status" value="1"/>
</dbReference>
<evidence type="ECO:0000256" key="7">
    <source>
        <dbReference type="ARBA" id="ARBA00022786"/>
    </source>
</evidence>
<dbReference type="PANTHER" id="PTHR12313">
    <property type="entry name" value="E3 UBIQUITIN-PROTEIN LIGASE RNF5-RELATED"/>
    <property type="match status" value="1"/>
</dbReference>
<evidence type="ECO:0000256" key="6">
    <source>
        <dbReference type="ARBA" id="ARBA00022771"/>
    </source>
</evidence>
<sequence length="413" mass="45617">MGEEAPESMNLDLNLDPTPEPGPGLVSVEGVNSNAFVDSRPVTRIMEAVRRRRCQQIFGSPAENVELNQSIGSSGDLNTLQVSECSLVTDESTIDVPKASENTIGFSEDEVSEKKVNVEKGVSSDGSFFDCNICLGLAWEPVVTCCGHLFCWSCLYRWLNVHSKAKECPVCKGEVTVKSVIPIYGQGKITYESEEDSGLKIPPRPTAWRVDSWRQIIQRSAFNLPIGEMIRSIGSRFHLTRDPTPSQLANTAQETAERTHSVLNRIMASRRLHRAQNTVASLDDVDLMHSSSTSTDVMSSRIHSLFLERQSQLRRSARITSLSSALTSAERLVEAYFRRNLVGRNQEQPPPVNDRDSLSSDAAVLNTESQLDAAVEIDSAISVSTSSSSRRNNVSRVLDVDGVNPRPVRRRLN</sequence>
<dbReference type="InterPro" id="IPR013083">
    <property type="entry name" value="Znf_RING/FYVE/PHD"/>
</dbReference>
<dbReference type="EC" id="2.3.2.27" evidence="11"/>
<comment type="function">
    <text evidence="11">E3 ubiquitin-protein ligase.</text>
</comment>
<evidence type="ECO:0000256" key="3">
    <source>
        <dbReference type="ARBA" id="ARBA00004906"/>
    </source>
</evidence>
<dbReference type="eggNOG" id="KOG0823">
    <property type="taxonomic scope" value="Eukaryota"/>
</dbReference>
<dbReference type="EMBL" id="CM001741">
    <property type="protein sequence ID" value="KJB15025.1"/>
    <property type="molecule type" value="Genomic_DNA"/>
</dbReference>
<dbReference type="InterPro" id="IPR001841">
    <property type="entry name" value="Znf_RING"/>
</dbReference>
<keyword evidence="8 11" id="KW-0862">Zinc</keyword>
<reference evidence="14 15" key="1">
    <citation type="journal article" date="2012" name="Nature">
        <title>Repeated polyploidization of Gossypium genomes and the evolution of spinnable cotton fibres.</title>
        <authorList>
            <person name="Paterson A.H."/>
            <person name="Wendel J.F."/>
            <person name="Gundlach H."/>
            <person name="Guo H."/>
            <person name="Jenkins J."/>
            <person name="Jin D."/>
            <person name="Llewellyn D."/>
            <person name="Showmaker K.C."/>
            <person name="Shu S."/>
            <person name="Udall J."/>
            <person name="Yoo M.J."/>
            <person name="Byers R."/>
            <person name="Chen W."/>
            <person name="Doron-Faigenboim A."/>
            <person name="Duke M.V."/>
            <person name="Gong L."/>
            <person name="Grimwood J."/>
            <person name="Grover C."/>
            <person name="Grupp K."/>
            <person name="Hu G."/>
            <person name="Lee T.H."/>
            <person name="Li J."/>
            <person name="Lin L."/>
            <person name="Liu T."/>
            <person name="Marler B.S."/>
            <person name="Page J.T."/>
            <person name="Roberts A.W."/>
            <person name="Romanel E."/>
            <person name="Sanders W.S."/>
            <person name="Szadkowski E."/>
            <person name="Tan X."/>
            <person name="Tang H."/>
            <person name="Xu C."/>
            <person name="Wang J."/>
            <person name="Wang Z."/>
            <person name="Zhang D."/>
            <person name="Zhang L."/>
            <person name="Ashrafi H."/>
            <person name="Bedon F."/>
            <person name="Bowers J.E."/>
            <person name="Brubaker C.L."/>
            <person name="Chee P.W."/>
            <person name="Das S."/>
            <person name="Gingle A.R."/>
            <person name="Haigler C.H."/>
            <person name="Harker D."/>
            <person name="Hoffmann L.V."/>
            <person name="Hovav R."/>
            <person name="Jones D.C."/>
            <person name="Lemke C."/>
            <person name="Mansoor S."/>
            <person name="ur Rahman M."/>
            <person name="Rainville L.N."/>
            <person name="Rambani A."/>
            <person name="Reddy U.K."/>
            <person name="Rong J.K."/>
            <person name="Saranga Y."/>
            <person name="Scheffler B.E."/>
            <person name="Scheffler J.A."/>
            <person name="Stelly D.M."/>
            <person name="Triplett B.A."/>
            <person name="Van Deynze A."/>
            <person name="Vaslin M.F."/>
            <person name="Waghmare V.N."/>
            <person name="Walford S.A."/>
            <person name="Wright R.J."/>
            <person name="Zaki E.A."/>
            <person name="Zhang T."/>
            <person name="Dennis E.S."/>
            <person name="Mayer K.F."/>
            <person name="Peterson D.G."/>
            <person name="Rokhsar D.S."/>
            <person name="Wang X."/>
            <person name="Schmutz J."/>
        </authorList>
    </citation>
    <scope>NUCLEOTIDE SEQUENCE [LARGE SCALE GENOMIC DNA]</scope>
</reference>
<keyword evidence="5 11" id="KW-0479">Metal-binding</keyword>
<dbReference type="Proteomes" id="UP000032304">
    <property type="component" value="Chromosome 2"/>
</dbReference>
<dbReference type="SUPFAM" id="SSF57850">
    <property type="entry name" value="RING/U-box"/>
    <property type="match status" value="1"/>
</dbReference>
<evidence type="ECO:0000313" key="15">
    <source>
        <dbReference type="Proteomes" id="UP000032304"/>
    </source>
</evidence>
<keyword evidence="9" id="KW-0472">Membrane</keyword>
<dbReference type="SMART" id="SM00184">
    <property type="entry name" value="RING"/>
    <property type="match status" value="1"/>
</dbReference>
<dbReference type="Gene3D" id="3.30.40.10">
    <property type="entry name" value="Zinc/RING finger domain, C3HC4 (zinc finger)"/>
    <property type="match status" value="1"/>
</dbReference>
<evidence type="ECO:0000259" key="13">
    <source>
        <dbReference type="PROSITE" id="PS50089"/>
    </source>
</evidence>
<keyword evidence="15" id="KW-1185">Reference proteome</keyword>
<evidence type="ECO:0000256" key="2">
    <source>
        <dbReference type="ARBA" id="ARBA00004308"/>
    </source>
</evidence>
<evidence type="ECO:0000256" key="11">
    <source>
        <dbReference type="RuleBase" id="RU369090"/>
    </source>
</evidence>
<comment type="domain">
    <text evidence="11">The RING-type zinc finger domain is responsible for E3 ligase activity.</text>
</comment>
<dbReference type="PROSITE" id="PS00518">
    <property type="entry name" value="ZF_RING_1"/>
    <property type="match status" value="1"/>
</dbReference>
<dbReference type="KEGG" id="gra:105785444"/>
<evidence type="ECO:0000256" key="5">
    <source>
        <dbReference type="ARBA" id="ARBA00022723"/>
    </source>
</evidence>
<comment type="pathway">
    <text evidence="3 11">Protein modification; protein ubiquitination.</text>
</comment>
<accession>A0A0D2R6T2</accession>
<keyword evidence="6 10" id="KW-0863">Zinc-finger</keyword>
<dbReference type="InterPro" id="IPR045103">
    <property type="entry name" value="RNF5/RNF185-like"/>
</dbReference>
<comment type="catalytic activity">
    <reaction evidence="1 11">
        <text>S-ubiquitinyl-[E2 ubiquitin-conjugating enzyme]-L-cysteine + [acceptor protein]-L-lysine = [E2 ubiquitin-conjugating enzyme]-L-cysteine + N(6)-ubiquitinyl-[acceptor protein]-L-lysine.</text>
        <dbReference type="EC" id="2.3.2.27"/>
    </reaction>
</comment>
<name>A0A0D2R6T2_GOSRA</name>
<dbReference type="InterPro" id="IPR017907">
    <property type="entry name" value="Znf_RING_CS"/>
</dbReference>
<dbReference type="AlphaFoldDB" id="A0A0D2R6T2"/>
<dbReference type="GO" id="GO:0061630">
    <property type="term" value="F:ubiquitin protein ligase activity"/>
    <property type="evidence" value="ECO:0007669"/>
    <property type="project" value="UniProtKB-UniRule"/>
</dbReference>
<feature type="domain" description="RING-type" evidence="13">
    <location>
        <begin position="131"/>
        <end position="172"/>
    </location>
</feature>
<dbReference type="GO" id="GO:0016567">
    <property type="term" value="P:protein ubiquitination"/>
    <property type="evidence" value="ECO:0007669"/>
    <property type="project" value="UniProtKB-UniPathway"/>
</dbReference>
<keyword evidence="4 11" id="KW-0808">Transferase</keyword>
<evidence type="ECO:0000256" key="10">
    <source>
        <dbReference type="PROSITE-ProRule" id="PRU00175"/>
    </source>
</evidence>
<organism evidence="14 15">
    <name type="scientific">Gossypium raimondii</name>
    <name type="common">Peruvian cotton</name>
    <name type="synonym">Gossypium klotzschianum subsp. raimondii</name>
    <dbReference type="NCBI Taxonomy" id="29730"/>
    <lineage>
        <taxon>Eukaryota</taxon>
        <taxon>Viridiplantae</taxon>
        <taxon>Streptophyta</taxon>
        <taxon>Embryophyta</taxon>
        <taxon>Tracheophyta</taxon>
        <taxon>Spermatophyta</taxon>
        <taxon>Magnoliopsida</taxon>
        <taxon>eudicotyledons</taxon>
        <taxon>Gunneridae</taxon>
        <taxon>Pentapetalae</taxon>
        <taxon>rosids</taxon>
        <taxon>malvids</taxon>
        <taxon>Malvales</taxon>
        <taxon>Malvaceae</taxon>
        <taxon>Malvoideae</taxon>
        <taxon>Gossypium</taxon>
    </lineage>
</organism>